<organism evidence="1 2">
    <name type="scientific">Streptomyces variegatus</name>
    <dbReference type="NCBI Taxonomy" id="284040"/>
    <lineage>
        <taxon>Bacteria</taxon>
        <taxon>Bacillati</taxon>
        <taxon>Actinomycetota</taxon>
        <taxon>Actinomycetes</taxon>
        <taxon>Kitasatosporales</taxon>
        <taxon>Streptomycetaceae</taxon>
        <taxon>Streptomyces</taxon>
    </lineage>
</organism>
<dbReference type="STRING" id="284040.UK15_09270"/>
<gene>
    <name evidence="1" type="ORF">UK15_09270</name>
</gene>
<name>A0A0M2GWG4_9ACTN</name>
<evidence type="ECO:0000313" key="2">
    <source>
        <dbReference type="Proteomes" id="UP000034786"/>
    </source>
</evidence>
<dbReference type="PATRIC" id="fig|284040.3.peg.5883"/>
<accession>A0A0M2GWG4</accession>
<proteinExistence type="predicted"/>
<dbReference type="Proteomes" id="UP000034786">
    <property type="component" value="Unassembled WGS sequence"/>
</dbReference>
<dbReference type="EMBL" id="JYJH01000005">
    <property type="protein sequence ID" value="KJK39824.1"/>
    <property type="molecule type" value="Genomic_DNA"/>
</dbReference>
<reference evidence="2" key="1">
    <citation type="submission" date="2015-02" db="EMBL/GenBank/DDBJ databases">
        <authorList>
            <person name="Ju K.-S."/>
            <person name="Doroghazi J.R."/>
            <person name="Metcalf W."/>
        </authorList>
    </citation>
    <scope>NUCLEOTIDE SEQUENCE [LARGE SCALE GENOMIC DNA]</scope>
    <source>
        <strain evidence="2">NRRL B-16380</strain>
    </source>
</reference>
<sequence>MLRETEGEAWELHRLAQLTCALPPELHPRVRDHVLPHLTSSVPDFRAAAITVLARAKVPEAVEEAVRLVEETPGSYGTARAAHAVAEEFGAGARAVARAVARQLGSARPDLVEVLTRFPEVAADAVEELTVLLSRTGTGHPPVAVAVLGRMGPAAGERAQRALLACVTEQAHLSVSAVAAVAHHRVSDDPEPALSFFLRQVDERYPFPMMDRASELGPAAAPLLPFIEPSLTDDGSSLAALAVWRITGRTEDTVRPLARQALEWERFYGGRPHPVVTLTEMGLLPRFAVAPLRRGAEARHRVVHDFMSGDGPHPDYVVRAAVRHLLETARVVD</sequence>
<evidence type="ECO:0000313" key="1">
    <source>
        <dbReference type="EMBL" id="KJK39824.1"/>
    </source>
</evidence>
<comment type="caution">
    <text evidence="1">The sequence shown here is derived from an EMBL/GenBank/DDBJ whole genome shotgun (WGS) entry which is preliminary data.</text>
</comment>
<protein>
    <recommendedName>
        <fullName evidence="3">PBS lyase</fullName>
    </recommendedName>
</protein>
<keyword evidence="2" id="KW-1185">Reference proteome</keyword>
<dbReference type="AlphaFoldDB" id="A0A0M2GWG4"/>
<evidence type="ECO:0008006" key="3">
    <source>
        <dbReference type="Google" id="ProtNLM"/>
    </source>
</evidence>